<dbReference type="SUPFAM" id="SSF51316">
    <property type="entry name" value="Mss4-like"/>
    <property type="match status" value="1"/>
</dbReference>
<comment type="caution">
    <text evidence="6">The sequence shown here is derived from an EMBL/GenBank/DDBJ whole genome shotgun (WGS) entry which is preliminary data.</text>
</comment>
<evidence type="ECO:0000259" key="5">
    <source>
        <dbReference type="Pfam" id="PF04828"/>
    </source>
</evidence>
<dbReference type="EMBL" id="RSCD01000034">
    <property type="protein sequence ID" value="RSH80690.1"/>
    <property type="molecule type" value="Genomic_DNA"/>
</dbReference>
<organism evidence="6 7">
    <name type="scientific">Saitozyma podzolica</name>
    <dbReference type="NCBI Taxonomy" id="1890683"/>
    <lineage>
        <taxon>Eukaryota</taxon>
        <taxon>Fungi</taxon>
        <taxon>Dikarya</taxon>
        <taxon>Basidiomycota</taxon>
        <taxon>Agaricomycotina</taxon>
        <taxon>Tremellomycetes</taxon>
        <taxon>Tremellales</taxon>
        <taxon>Trimorphomycetaceae</taxon>
        <taxon>Saitozyma</taxon>
    </lineage>
</organism>
<dbReference type="Pfam" id="PF04828">
    <property type="entry name" value="GFA"/>
    <property type="match status" value="1"/>
</dbReference>
<feature type="domain" description="CENP-V/GFA" evidence="5">
    <location>
        <begin position="37"/>
        <end position="98"/>
    </location>
</feature>
<dbReference type="AlphaFoldDB" id="A0A427XPD2"/>
<evidence type="ECO:0000313" key="6">
    <source>
        <dbReference type="EMBL" id="RSH80690.1"/>
    </source>
</evidence>
<evidence type="ECO:0000256" key="3">
    <source>
        <dbReference type="ARBA" id="ARBA00022833"/>
    </source>
</evidence>
<protein>
    <recommendedName>
        <fullName evidence="5">CENP-V/GFA domain-containing protein</fullName>
    </recommendedName>
</protein>
<comment type="similarity">
    <text evidence="1">Belongs to the Gfa family.</text>
</comment>
<dbReference type="Proteomes" id="UP000279259">
    <property type="component" value="Unassembled WGS sequence"/>
</dbReference>
<reference evidence="6 7" key="1">
    <citation type="submission" date="2018-11" db="EMBL/GenBank/DDBJ databases">
        <title>Genome sequence of Saitozyma podzolica DSM 27192.</title>
        <authorList>
            <person name="Aliyu H."/>
            <person name="Gorte O."/>
            <person name="Ochsenreither K."/>
        </authorList>
    </citation>
    <scope>NUCLEOTIDE SEQUENCE [LARGE SCALE GENOMIC DNA]</scope>
    <source>
        <strain evidence="6 7">DSM 27192</strain>
    </source>
</reference>
<dbReference type="GO" id="GO:0046872">
    <property type="term" value="F:metal ion binding"/>
    <property type="evidence" value="ECO:0007669"/>
    <property type="project" value="UniProtKB-KW"/>
</dbReference>
<gene>
    <name evidence="6" type="ORF">EHS25_007168</name>
</gene>
<feature type="region of interest" description="Disordered" evidence="4">
    <location>
        <begin position="114"/>
        <end position="135"/>
    </location>
</feature>
<keyword evidence="7" id="KW-1185">Reference proteome</keyword>
<dbReference type="InterPro" id="IPR006913">
    <property type="entry name" value="CENP-V/GFA"/>
</dbReference>
<keyword evidence="3" id="KW-0862">Zinc</keyword>
<evidence type="ECO:0000256" key="1">
    <source>
        <dbReference type="ARBA" id="ARBA00005495"/>
    </source>
</evidence>
<accession>A0A427XPD2</accession>
<dbReference type="OrthoDB" id="428768at2759"/>
<evidence type="ECO:0000256" key="2">
    <source>
        <dbReference type="ARBA" id="ARBA00022723"/>
    </source>
</evidence>
<name>A0A427XPD2_9TREE</name>
<evidence type="ECO:0000313" key="7">
    <source>
        <dbReference type="Proteomes" id="UP000279259"/>
    </source>
</evidence>
<feature type="compositionally biased region" description="Basic and acidic residues" evidence="4">
    <location>
        <begin position="124"/>
        <end position="135"/>
    </location>
</feature>
<dbReference type="GO" id="GO:0016846">
    <property type="term" value="F:carbon-sulfur lyase activity"/>
    <property type="evidence" value="ECO:0007669"/>
    <property type="project" value="InterPro"/>
</dbReference>
<sequence length="135" mass="14690">MSQQARTAGSKLEGSCACGAVKVSVNGETMNGICLELQGQPKSFTTRSSNNYDVNRWFCSECGSGTHLTMPDPSMMGLMGGLFPPGSIAPPTKELFCKNRESWEKSYGENVRECDEQPNWEAEAAEREKAAQAQT</sequence>
<proteinExistence type="inferred from homology"/>
<evidence type="ECO:0000256" key="4">
    <source>
        <dbReference type="SAM" id="MobiDB-lite"/>
    </source>
</evidence>
<dbReference type="InterPro" id="IPR011057">
    <property type="entry name" value="Mss4-like_sf"/>
</dbReference>
<keyword evidence="2" id="KW-0479">Metal-binding</keyword>